<dbReference type="GO" id="GO:0006508">
    <property type="term" value="P:proteolysis"/>
    <property type="evidence" value="ECO:0007669"/>
    <property type="project" value="UniProtKB-KW"/>
</dbReference>
<evidence type="ECO:0000313" key="4">
    <source>
        <dbReference type="Proteomes" id="UP000282211"/>
    </source>
</evidence>
<dbReference type="Gene3D" id="3.40.50.880">
    <property type="match status" value="1"/>
</dbReference>
<dbReference type="CDD" id="cd03134">
    <property type="entry name" value="GATase1_PfpI_like"/>
    <property type="match status" value="1"/>
</dbReference>
<feature type="domain" description="DJ-1/PfpI" evidence="2">
    <location>
        <begin position="8"/>
        <end position="173"/>
    </location>
</feature>
<dbReference type="InterPro" id="IPR006286">
    <property type="entry name" value="C56_PfpI-like"/>
</dbReference>
<comment type="caution">
    <text evidence="3">The sequence shown here is derived from an EMBL/GenBank/DDBJ whole genome shotgun (WGS) entry which is preliminary data.</text>
</comment>
<dbReference type="AlphaFoldDB" id="A0A420WJ25"/>
<dbReference type="PANTHER" id="PTHR42733:SF12">
    <property type="entry name" value="PROTEINASE"/>
    <property type="match status" value="1"/>
</dbReference>
<evidence type="ECO:0000313" key="3">
    <source>
        <dbReference type="EMBL" id="RKQ70946.1"/>
    </source>
</evidence>
<name>A0A420WJ25_9PROT</name>
<gene>
    <name evidence="3" type="ORF">DES40_0253</name>
</gene>
<reference evidence="3 4" key="1">
    <citation type="submission" date="2018-10" db="EMBL/GenBank/DDBJ databases">
        <title>Genomic Encyclopedia of Type Strains, Phase IV (KMG-IV): sequencing the most valuable type-strain genomes for metagenomic binning, comparative biology and taxonomic classification.</title>
        <authorList>
            <person name="Goeker M."/>
        </authorList>
    </citation>
    <scope>NUCLEOTIDE SEQUENCE [LARGE SCALE GENOMIC DNA]</scope>
    <source>
        <strain evidence="3 4">DSM 22008</strain>
    </source>
</reference>
<keyword evidence="3" id="KW-0645">Protease</keyword>
<dbReference type="EMBL" id="RBII01000001">
    <property type="protein sequence ID" value="RKQ70946.1"/>
    <property type="molecule type" value="Genomic_DNA"/>
</dbReference>
<dbReference type="SUPFAM" id="SSF52317">
    <property type="entry name" value="Class I glutamine amidotransferase-like"/>
    <property type="match status" value="1"/>
</dbReference>
<dbReference type="InterPro" id="IPR002818">
    <property type="entry name" value="DJ-1/PfpI"/>
</dbReference>
<dbReference type="InParanoid" id="A0A420WJ25"/>
<dbReference type="GO" id="GO:0008233">
    <property type="term" value="F:peptidase activity"/>
    <property type="evidence" value="ECO:0007669"/>
    <property type="project" value="UniProtKB-KW"/>
</dbReference>
<comment type="similarity">
    <text evidence="1">Belongs to the peptidase C56 family.</text>
</comment>
<sequence length="188" mass="20579">MTELNKSKVLFLATNGFQEDELFSPREALMEAGATVELASLELDEISAGESDSRKIKPDMLVKDVSAKDYNALVIPGGLANPDTLRVNNEVKSLVREFAEDGKIIASICHGPWVLISSDLVKGREMTSYPTIKDDLVNAGANYVDKEVAVDNGIITSRSPNDLKAFNAKIIEEIKEGRHDRHISHKAA</sequence>
<dbReference type="FunCoup" id="A0A420WJ25">
    <property type="interactions" value="207"/>
</dbReference>
<dbReference type="PROSITE" id="PS51276">
    <property type="entry name" value="PEPTIDASE_C56_PFPI"/>
    <property type="match status" value="1"/>
</dbReference>
<dbReference type="RefSeq" id="WP_121098764.1">
    <property type="nucleotide sequence ID" value="NZ_RBII01000001.1"/>
</dbReference>
<dbReference type="InterPro" id="IPR029062">
    <property type="entry name" value="Class_I_gatase-like"/>
</dbReference>
<keyword evidence="4" id="KW-1185">Reference proteome</keyword>
<dbReference type="Proteomes" id="UP000282211">
    <property type="component" value="Unassembled WGS sequence"/>
</dbReference>
<evidence type="ECO:0000259" key="2">
    <source>
        <dbReference type="Pfam" id="PF01965"/>
    </source>
</evidence>
<organism evidence="3 4">
    <name type="scientific">Litorimonas taeanensis</name>
    <dbReference type="NCBI Taxonomy" id="568099"/>
    <lineage>
        <taxon>Bacteria</taxon>
        <taxon>Pseudomonadati</taxon>
        <taxon>Pseudomonadota</taxon>
        <taxon>Alphaproteobacteria</taxon>
        <taxon>Maricaulales</taxon>
        <taxon>Robiginitomaculaceae</taxon>
    </lineage>
</organism>
<keyword evidence="3" id="KW-0378">Hydrolase</keyword>
<evidence type="ECO:0000256" key="1">
    <source>
        <dbReference type="ARBA" id="ARBA00008542"/>
    </source>
</evidence>
<dbReference type="Pfam" id="PF01965">
    <property type="entry name" value="DJ-1_PfpI"/>
    <property type="match status" value="1"/>
</dbReference>
<proteinExistence type="inferred from homology"/>
<protein>
    <submittedName>
        <fullName evidence="3">Protease I</fullName>
    </submittedName>
</protein>
<dbReference type="NCBIfam" id="TIGR01382">
    <property type="entry name" value="PfpI"/>
    <property type="match status" value="1"/>
</dbReference>
<dbReference type="OrthoDB" id="9792284at2"/>
<dbReference type="PANTHER" id="PTHR42733">
    <property type="entry name" value="DJ-1 PROTEIN"/>
    <property type="match status" value="1"/>
</dbReference>
<accession>A0A420WJ25</accession>